<name>A0A6A5TPL0_9PLEO</name>
<dbReference type="Proteomes" id="UP000800035">
    <property type="component" value="Unassembled WGS sequence"/>
</dbReference>
<keyword evidence="1" id="KW-1133">Transmembrane helix</keyword>
<sequence>GALIKSASNKRSNKALYFRDVSLIKAPSLKDPKQSVLMANVNLVHVKNKERNRIPYKFTFYLKVLPAYYIVSHLLAISFR</sequence>
<dbReference type="AlphaFoldDB" id="A0A6A5TPL0"/>
<accession>A0A6A5TPL0</accession>
<dbReference type="EMBL" id="ML977008">
    <property type="protein sequence ID" value="KAF1952746.1"/>
    <property type="molecule type" value="Genomic_DNA"/>
</dbReference>
<dbReference type="OrthoDB" id="5426797at2759"/>
<organism evidence="2 3">
    <name type="scientific">Byssothecium circinans</name>
    <dbReference type="NCBI Taxonomy" id="147558"/>
    <lineage>
        <taxon>Eukaryota</taxon>
        <taxon>Fungi</taxon>
        <taxon>Dikarya</taxon>
        <taxon>Ascomycota</taxon>
        <taxon>Pezizomycotina</taxon>
        <taxon>Dothideomycetes</taxon>
        <taxon>Pleosporomycetidae</taxon>
        <taxon>Pleosporales</taxon>
        <taxon>Massarineae</taxon>
        <taxon>Massarinaceae</taxon>
        <taxon>Byssothecium</taxon>
    </lineage>
</organism>
<keyword evidence="1" id="KW-0472">Membrane</keyword>
<reference evidence="2" key="1">
    <citation type="journal article" date="2020" name="Stud. Mycol.">
        <title>101 Dothideomycetes genomes: a test case for predicting lifestyles and emergence of pathogens.</title>
        <authorList>
            <person name="Haridas S."/>
            <person name="Albert R."/>
            <person name="Binder M."/>
            <person name="Bloem J."/>
            <person name="Labutti K."/>
            <person name="Salamov A."/>
            <person name="Andreopoulos B."/>
            <person name="Baker S."/>
            <person name="Barry K."/>
            <person name="Bills G."/>
            <person name="Bluhm B."/>
            <person name="Cannon C."/>
            <person name="Castanera R."/>
            <person name="Culley D."/>
            <person name="Daum C."/>
            <person name="Ezra D."/>
            <person name="Gonzalez J."/>
            <person name="Henrissat B."/>
            <person name="Kuo A."/>
            <person name="Liang C."/>
            <person name="Lipzen A."/>
            <person name="Lutzoni F."/>
            <person name="Magnuson J."/>
            <person name="Mondo S."/>
            <person name="Nolan M."/>
            <person name="Ohm R."/>
            <person name="Pangilinan J."/>
            <person name="Park H.-J."/>
            <person name="Ramirez L."/>
            <person name="Alfaro M."/>
            <person name="Sun H."/>
            <person name="Tritt A."/>
            <person name="Yoshinaga Y."/>
            <person name="Zwiers L.-H."/>
            <person name="Turgeon B."/>
            <person name="Goodwin S."/>
            <person name="Spatafora J."/>
            <person name="Crous P."/>
            <person name="Grigoriev I."/>
        </authorList>
    </citation>
    <scope>NUCLEOTIDE SEQUENCE</scope>
    <source>
        <strain evidence="2">CBS 675.92</strain>
    </source>
</reference>
<keyword evidence="1" id="KW-0812">Transmembrane</keyword>
<evidence type="ECO:0000313" key="3">
    <source>
        <dbReference type="Proteomes" id="UP000800035"/>
    </source>
</evidence>
<evidence type="ECO:0000313" key="2">
    <source>
        <dbReference type="EMBL" id="KAF1952746.1"/>
    </source>
</evidence>
<proteinExistence type="predicted"/>
<feature type="non-terminal residue" evidence="2">
    <location>
        <position position="1"/>
    </location>
</feature>
<gene>
    <name evidence="2" type="ORF">CC80DRAFT_421777</name>
</gene>
<protein>
    <submittedName>
        <fullName evidence="2">Uncharacterized protein</fullName>
    </submittedName>
</protein>
<evidence type="ECO:0000256" key="1">
    <source>
        <dbReference type="SAM" id="Phobius"/>
    </source>
</evidence>
<keyword evidence="3" id="KW-1185">Reference proteome</keyword>
<feature type="transmembrane region" description="Helical" evidence="1">
    <location>
        <begin position="60"/>
        <end position="79"/>
    </location>
</feature>